<dbReference type="InterPro" id="IPR051021">
    <property type="entry name" value="Mito_Ser/Thr_phosphatase"/>
</dbReference>
<dbReference type="AlphaFoldDB" id="A0A0J8VBE0"/>
<evidence type="ECO:0000313" key="3">
    <source>
        <dbReference type="Proteomes" id="UP000240481"/>
    </source>
</evidence>
<evidence type="ECO:0000313" key="2">
    <source>
        <dbReference type="EMBL" id="PSW26614.1"/>
    </source>
</evidence>
<dbReference type="Pfam" id="PF00300">
    <property type="entry name" value="His_Phos_1"/>
    <property type="match status" value="1"/>
</dbReference>
<dbReference type="SUPFAM" id="SSF53254">
    <property type="entry name" value="Phosphoglycerate mutase-like"/>
    <property type="match status" value="1"/>
</dbReference>
<dbReference type="InterPro" id="IPR029033">
    <property type="entry name" value="His_PPase_superfam"/>
</dbReference>
<dbReference type="GO" id="GO:0101006">
    <property type="term" value="F:protein histidine phosphatase activity"/>
    <property type="evidence" value="ECO:0007669"/>
    <property type="project" value="InterPro"/>
</dbReference>
<proteinExistence type="predicted"/>
<dbReference type="OrthoDB" id="92610at2"/>
<dbReference type="NCBIfam" id="TIGR00249">
    <property type="entry name" value="sixA"/>
    <property type="match status" value="1"/>
</dbReference>
<reference evidence="2 3" key="1">
    <citation type="submission" date="2018-01" db="EMBL/GenBank/DDBJ databases">
        <title>Whole genome sequencing of Histamine producing bacteria.</title>
        <authorList>
            <person name="Butler K."/>
        </authorList>
    </citation>
    <scope>NUCLEOTIDE SEQUENCE [LARGE SCALE GENOMIC DNA]</scope>
    <source>
        <strain evidence="2 3">DSM 24669</strain>
    </source>
</reference>
<comment type="caution">
    <text evidence="2">The sequence shown here is derived from an EMBL/GenBank/DDBJ whole genome shotgun (WGS) entry which is preliminary data.</text>
</comment>
<dbReference type="PANTHER" id="PTHR20935">
    <property type="entry name" value="PHOSPHOGLYCERATE MUTASE-RELATED"/>
    <property type="match status" value="1"/>
</dbReference>
<dbReference type="RefSeq" id="WP_048898640.1">
    <property type="nucleotide sequence ID" value="NZ_AP024852.1"/>
</dbReference>
<sequence>MRIFIMRHGEAQNFAPSDAERPLTPRGELQSRQMAEHLAEQLDGQLDMVWVSPYLRAQQTWQTMVDCLPPAAKVMTVDDITPYGEAEQVAAYIKAVIGVERPETLLVVSHLPLVGYLTAELVAGIQPPMFQTSAIAVIDFNPETELATFVEQVIPHG</sequence>
<keyword evidence="1" id="KW-0378">Hydrolase</keyword>
<dbReference type="Proteomes" id="UP000240481">
    <property type="component" value="Unassembled WGS sequence"/>
</dbReference>
<dbReference type="PANTHER" id="PTHR20935:SF1">
    <property type="entry name" value="SLL1549 PROTEIN"/>
    <property type="match status" value="1"/>
</dbReference>
<accession>A0A0J8VBE0</accession>
<dbReference type="EMBL" id="PYLZ01000001">
    <property type="protein sequence ID" value="PSW26614.1"/>
    <property type="molecule type" value="Genomic_DNA"/>
</dbReference>
<dbReference type="InterPro" id="IPR004449">
    <property type="entry name" value="SixA"/>
</dbReference>
<dbReference type="GO" id="GO:0005737">
    <property type="term" value="C:cytoplasm"/>
    <property type="evidence" value="ECO:0007669"/>
    <property type="project" value="InterPro"/>
</dbReference>
<dbReference type="STRING" id="680026.AB733_09975"/>
<evidence type="ECO:0000256" key="1">
    <source>
        <dbReference type="ARBA" id="ARBA00022801"/>
    </source>
</evidence>
<name>A0A0J8VBE0_9GAMM</name>
<keyword evidence="3" id="KW-1185">Reference proteome</keyword>
<protein>
    <submittedName>
        <fullName evidence="2">Phosphohistidine phosphatase SixA</fullName>
    </submittedName>
</protein>
<organism evidence="2 3">
    <name type="scientific">Photobacterium swingsii</name>
    <dbReference type="NCBI Taxonomy" id="680026"/>
    <lineage>
        <taxon>Bacteria</taxon>
        <taxon>Pseudomonadati</taxon>
        <taxon>Pseudomonadota</taxon>
        <taxon>Gammaproteobacteria</taxon>
        <taxon>Vibrionales</taxon>
        <taxon>Vibrionaceae</taxon>
        <taxon>Photobacterium</taxon>
    </lineage>
</organism>
<gene>
    <name evidence="2" type="primary">sixA</name>
    <name evidence="2" type="ORF">C9I94_01105</name>
</gene>
<dbReference type="InterPro" id="IPR013078">
    <property type="entry name" value="His_Pase_superF_clade-1"/>
</dbReference>
<dbReference type="Gene3D" id="3.40.50.1240">
    <property type="entry name" value="Phosphoglycerate mutase-like"/>
    <property type="match status" value="1"/>
</dbReference>
<dbReference type="SMART" id="SM00855">
    <property type="entry name" value="PGAM"/>
    <property type="match status" value="1"/>
</dbReference>
<dbReference type="CDD" id="cd07067">
    <property type="entry name" value="HP_PGM_like"/>
    <property type="match status" value="1"/>
</dbReference>